<keyword evidence="13" id="KW-1185">Reference proteome</keyword>
<dbReference type="Proteomes" id="UP000266178">
    <property type="component" value="Unassembled WGS sequence"/>
</dbReference>
<dbReference type="OrthoDB" id="9772788at2"/>
<dbReference type="InterPro" id="IPR029069">
    <property type="entry name" value="HotDog_dom_sf"/>
</dbReference>
<keyword evidence="5" id="KW-0808">Transferase</keyword>
<keyword evidence="3 10" id="KW-0444">Lipid biosynthesis</keyword>
<comment type="similarity">
    <text evidence="10">Belongs to the thioester dehydratase family. FabZ subfamily.</text>
</comment>
<reference evidence="12 13" key="1">
    <citation type="submission" date="2018-08" db="EMBL/GenBank/DDBJ databases">
        <title>Meiothermus granaticius genome AF-68 sequencing project.</title>
        <authorList>
            <person name="Da Costa M.S."/>
            <person name="Albuquerque L."/>
            <person name="Raposo P."/>
            <person name="Froufe H.J.C."/>
            <person name="Barroso C.S."/>
            <person name="Egas C."/>
        </authorList>
    </citation>
    <scope>NUCLEOTIDE SEQUENCE [LARGE SCALE GENOMIC DNA]</scope>
    <source>
        <strain evidence="12 13">AF-68</strain>
    </source>
</reference>
<dbReference type="GO" id="GO:0016740">
    <property type="term" value="F:transferase activity"/>
    <property type="evidence" value="ECO:0007669"/>
    <property type="project" value="UniProtKB-KW"/>
</dbReference>
<evidence type="ECO:0000256" key="5">
    <source>
        <dbReference type="ARBA" id="ARBA00022679"/>
    </source>
</evidence>
<accession>A0A399FAY4</accession>
<dbReference type="GO" id="GO:0005737">
    <property type="term" value="C:cytoplasm"/>
    <property type="evidence" value="ECO:0007669"/>
    <property type="project" value="UniProtKB-SubCell"/>
</dbReference>
<name>A0A399FAY4_9DEIN</name>
<dbReference type="SUPFAM" id="SSF54637">
    <property type="entry name" value="Thioesterase/thiol ester dehydrase-isomerase"/>
    <property type="match status" value="1"/>
</dbReference>
<evidence type="ECO:0000259" key="11">
    <source>
        <dbReference type="Pfam" id="PF13720"/>
    </source>
</evidence>
<evidence type="ECO:0000256" key="10">
    <source>
        <dbReference type="HAMAP-Rule" id="MF_00406"/>
    </source>
</evidence>
<dbReference type="PANTHER" id="PTHR30272:SF1">
    <property type="entry name" value="3-HYDROXYACYL-[ACYL-CARRIER-PROTEIN] DEHYDRATASE"/>
    <property type="match status" value="1"/>
</dbReference>
<dbReference type="GO" id="GO:0019171">
    <property type="term" value="F:(3R)-hydroxyacyl-[acyl-carrier-protein] dehydratase activity"/>
    <property type="evidence" value="ECO:0007669"/>
    <property type="project" value="UniProtKB-EC"/>
</dbReference>
<dbReference type="InterPro" id="IPR010084">
    <property type="entry name" value="FabZ"/>
</dbReference>
<dbReference type="CDD" id="cd01288">
    <property type="entry name" value="FabZ"/>
    <property type="match status" value="1"/>
</dbReference>
<proteinExistence type="inferred from homology"/>
<sequence>MDVYEILKFLPHRYPFLLIDRVLEADEKRFRALKNVTVNEPHFQGHFPGYPIMPGVLILEAMAQAAVAVVVKQPEAKPGGLVFLVGVEDARFKKPVLPGDTLILEGELLNYRRGIGKVKVEARVEGELRAEAQLTFVLRGETWLEVGPGTVLREGVTAHRATRLDQPTRIGAGAYLMGYVHVGHDCQVGDGVILTQGVGLSGHCQVGPHAIIGGQAGLHQFVRVGAWAMVGGASKVSRDVLPFTLADGNPARHYRLNTVGLRRAGINGERYRVLEAAFRRLREGRSLEELPETEELRLLREFLQAPSKRQLSGFVRAEARLEG</sequence>
<dbReference type="Gene3D" id="2.160.10.10">
    <property type="entry name" value="Hexapeptide repeat proteins"/>
    <property type="match status" value="1"/>
</dbReference>
<keyword evidence="6" id="KW-0677">Repeat</keyword>
<evidence type="ECO:0000256" key="6">
    <source>
        <dbReference type="ARBA" id="ARBA00022737"/>
    </source>
</evidence>
<dbReference type="PROSITE" id="PS00101">
    <property type="entry name" value="HEXAPEP_TRANSFERASES"/>
    <property type="match status" value="1"/>
</dbReference>
<organism evidence="12 13">
    <name type="scientific">Meiothermus granaticius NBRC 107808</name>
    <dbReference type="NCBI Taxonomy" id="1227551"/>
    <lineage>
        <taxon>Bacteria</taxon>
        <taxon>Thermotogati</taxon>
        <taxon>Deinococcota</taxon>
        <taxon>Deinococci</taxon>
        <taxon>Thermales</taxon>
        <taxon>Thermaceae</taxon>
        <taxon>Meiothermus</taxon>
    </lineage>
</organism>
<dbReference type="GO" id="GO:0016020">
    <property type="term" value="C:membrane"/>
    <property type="evidence" value="ECO:0007669"/>
    <property type="project" value="GOC"/>
</dbReference>
<evidence type="ECO:0000256" key="7">
    <source>
        <dbReference type="ARBA" id="ARBA00023098"/>
    </source>
</evidence>
<keyword evidence="2 10" id="KW-0963">Cytoplasm</keyword>
<evidence type="ECO:0000256" key="3">
    <source>
        <dbReference type="ARBA" id="ARBA00022516"/>
    </source>
</evidence>
<comment type="catalytic activity">
    <reaction evidence="10">
        <text>a (3R)-hydroxyacyl-[ACP] = a (2E)-enoyl-[ACP] + H2O</text>
        <dbReference type="Rhea" id="RHEA:13097"/>
        <dbReference type="Rhea" id="RHEA-COMP:9925"/>
        <dbReference type="Rhea" id="RHEA-COMP:9945"/>
        <dbReference type="ChEBI" id="CHEBI:15377"/>
        <dbReference type="ChEBI" id="CHEBI:78784"/>
        <dbReference type="ChEBI" id="CHEBI:78827"/>
        <dbReference type="EC" id="4.2.1.59"/>
    </reaction>
</comment>
<dbReference type="EC" id="4.2.1.59" evidence="10"/>
<keyword evidence="7 10" id="KW-0443">Lipid metabolism</keyword>
<evidence type="ECO:0000256" key="4">
    <source>
        <dbReference type="ARBA" id="ARBA00022556"/>
    </source>
</evidence>
<evidence type="ECO:0000256" key="1">
    <source>
        <dbReference type="ARBA" id="ARBA00004496"/>
    </source>
</evidence>
<dbReference type="EMBL" id="QWLB01000019">
    <property type="protein sequence ID" value="RIH92439.1"/>
    <property type="molecule type" value="Genomic_DNA"/>
</dbReference>
<comment type="caution">
    <text evidence="12">The sequence shown here is derived from an EMBL/GenBank/DDBJ whole genome shotgun (WGS) entry which is preliminary data.</text>
</comment>
<dbReference type="Pfam" id="PF00132">
    <property type="entry name" value="Hexapep"/>
    <property type="match status" value="1"/>
</dbReference>
<evidence type="ECO:0000256" key="8">
    <source>
        <dbReference type="ARBA" id="ARBA00023239"/>
    </source>
</evidence>
<dbReference type="InterPro" id="IPR018357">
    <property type="entry name" value="Hexapep_transf_CS"/>
</dbReference>
<dbReference type="GO" id="GO:0006633">
    <property type="term" value="P:fatty acid biosynthetic process"/>
    <property type="evidence" value="ECO:0007669"/>
    <property type="project" value="UniProtKB-UniRule"/>
</dbReference>
<protein>
    <recommendedName>
        <fullName evidence="10">3-hydroxyacyl-[acyl-carrier-protein] dehydratase FabZ</fullName>
        <ecNumber evidence="10">4.2.1.59</ecNumber>
    </recommendedName>
    <alternativeName>
        <fullName evidence="10">(3R)-hydroxymyristoyl-[acyl-carrier-protein] dehydratase</fullName>
        <shortName evidence="10">(3R)-hydroxymyristoyl-ACP dehydrase</shortName>
    </alternativeName>
    <alternativeName>
        <fullName evidence="10">Beta-hydroxyacyl-ACP dehydratase</fullName>
    </alternativeName>
</protein>
<dbReference type="SUPFAM" id="SSF51161">
    <property type="entry name" value="Trimeric LpxA-like enzymes"/>
    <property type="match status" value="1"/>
</dbReference>
<dbReference type="InterPro" id="IPR013114">
    <property type="entry name" value="FabA_FabZ"/>
</dbReference>
<dbReference type="GO" id="GO:0009245">
    <property type="term" value="P:lipid A biosynthetic process"/>
    <property type="evidence" value="ECO:0007669"/>
    <property type="project" value="UniProtKB-UniRule"/>
</dbReference>
<gene>
    <name evidence="10 12" type="primary">fabZ</name>
    <name evidence="12" type="ORF">Mgrana_01598</name>
</gene>
<comment type="subcellular location">
    <subcellularLocation>
        <location evidence="1 10">Cytoplasm</location>
    </subcellularLocation>
</comment>
<dbReference type="HAMAP" id="MF_00406">
    <property type="entry name" value="FabZ"/>
    <property type="match status" value="1"/>
</dbReference>
<feature type="domain" description="UDP N-acetylglucosamine O-acyltransferase C-terminal" evidence="11">
    <location>
        <begin position="239"/>
        <end position="316"/>
    </location>
</feature>
<dbReference type="PANTHER" id="PTHR30272">
    <property type="entry name" value="3-HYDROXYACYL-[ACYL-CARRIER-PROTEIN] DEHYDRATASE"/>
    <property type="match status" value="1"/>
</dbReference>
<dbReference type="FunFam" id="3.10.129.10:FF:000001">
    <property type="entry name" value="3-hydroxyacyl-[acyl-carrier-protein] dehydratase FabZ"/>
    <property type="match status" value="1"/>
</dbReference>
<dbReference type="Pfam" id="PF07977">
    <property type="entry name" value="FabA"/>
    <property type="match status" value="1"/>
</dbReference>
<dbReference type="InterPro" id="IPR011004">
    <property type="entry name" value="Trimer_LpxA-like_sf"/>
</dbReference>
<comment type="function">
    <text evidence="9 10">Involved in unsaturated fatty acids biosynthesis. Catalyzes the dehydration of short chain beta-hydroxyacyl-ACPs and long chain saturated and unsaturated beta-hydroxyacyl-ACPs.</text>
</comment>
<dbReference type="InterPro" id="IPR029098">
    <property type="entry name" value="Acetyltransf_C"/>
</dbReference>
<evidence type="ECO:0000313" key="13">
    <source>
        <dbReference type="Proteomes" id="UP000266178"/>
    </source>
</evidence>
<evidence type="ECO:0000313" key="12">
    <source>
        <dbReference type="EMBL" id="RIH92439.1"/>
    </source>
</evidence>
<dbReference type="AlphaFoldDB" id="A0A399FAY4"/>
<dbReference type="NCBIfam" id="TIGR01750">
    <property type="entry name" value="fabZ"/>
    <property type="match status" value="1"/>
</dbReference>
<dbReference type="InterPro" id="IPR001451">
    <property type="entry name" value="Hexapep"/>
</dbReference>
<dbReference type="NCBIfam" id="NF000582">
    <property type="entry name" value="PRK00006.1"/>
    <property type="match status" value="1"/>
</dbReference>
<keyword evidence="8 10" id="KW-0456">Lyase</keyword>
<evidence type="ECO:0000256" key="9">
    <source>
        <dbReference type="ARBA" id="ARBA00025049"/>
    </source>
</evidence>
<evidence type="ECO:0000256" key="2">
    <source>
        <dbReference type="ARBA" id="ARBA00022490"/>
    </source>
</evidence>
<keyword evidence="4 10" id="KW-0441">Lipid A biosynthesis</keyword>
<dbReference type="Gene3D" id="3.10.129.10">
    <property type="entry name" value="Hotdog Thioesterase"/>
    <property type="match status" value="1"/>
</dbReference>
<feature type="active site" evidence="10">
    <location>
        <position position="46"/>
    </location>
</feature>
<dbReference type="Pfam" id="PF13720">
    <property type="entry name" value="Acetyltransf_11"/>
    <property type="match status" value="1"/>
</dbReference>